<keyword evidence="1" id="KW-0472">Membrane</keyword>
<proteinExistence type="predicted"/>
<dbReference type="InterPro" id="IPR010773">
    <property type="entry name" value="Mycophage_PG1_Gp7"/>
</dbReference>
<evidence type="ECO:0000313" key="2">
    <source>
        <dbReference type="EMBL" id="GGX73619.1"/>
    </source>
</evidence>
<dbReference type="AlphaFoldDB" id="A0A918KTE3"/>
<name>A0A918KTE3_9ACTN</name>
<reference evidence="2" key="2">
    <citation type="submission" date="2020-09" db="EMBL/GenBank/DDBJ databases">
        <authorList>
            <person name="Sun Q."/>
            <person name="Ohkuma M."/>
        </authorList>
    </citation>
    <scope>NUCLEOTIDE SEQUENCE</scope>
    <source>
        <strain evidence="2">JCM 4790</strain>
    </source>
</reference>
<keyword evidence="1" id="KW-1133">Transmembrane helix</keyword>
<dbReference type="RefSeq" id="WP_190190722.1">
    <property type="nucleotide sequence ID" value="NZ_BMVU01000011.1"/>
</dbReference>
<accession>A0A918KTE3</accession>
<feature type="transmembrane region" description="Helical" evidence="1">
    <location>
        <begin position="16"/>
        <end position="37"/>
    </location>
</feature>
<keyword evidence="3" id="KW-1185">Reference proteome</keyword>
<evidence type="ECO:0000313" key="3">
    <source>
        <dbReference type="Proteomes" id="UP000619244"/>
    </source>
</evidence>
<dbReference type="Proteomes" id="UP000619244">
    <property type="component" value="Unassembled WGS sequence"/>
</dbReference>
<keyword evidence="1" id="KW-0812">Transmembrane</keyword>
<reference evidence="2" key="1">
    <citation type="journal article" date="2014" name="Int. J. Syst. Evol. Microbiol.">
        <title>Complete genome sequence of Corynebacterium casei LMG S-19264T (=DSM 44701T), isolated from a smear-ripened cheese.</title>
        <authorList>
            <consortium name="US DOE Joint Genome Institute (JGI-PGF)"/>
            <person name="Walter F."/>
            <person name="Albersmeier A."/>
            <person name="Kalinowski J."/>
            <person name="Ruckert C."/>
        </authorList>
    </citation>
    <scope>NUCLEOTIDE SEQUENCE</scope>
    <source>
        <strain evidence="2">JCM 4790</strain>
    </source>
</reference>
<dbReference type="Pfam" id="PF07098">
    <property type="entry name" value="DUF1360"/>
    <property type="match status" value="1"/>
</dbReference>
<sequence>MSESTDDYNPDGDVPLGGYAALATTFAAAAGLAAVALRARKKALPDRVPPWDVLLLGVSTYKLSRLLAKDKITSFVRAPFTRREEDTTAGEVSDEPRGEGLRLAVGDLVACPFCVSAWMAGSLTAGYAFAPRATRLVASGLTAMTLSDWLHYAWTWTQQRVEG</sequence>
<gene>
    <name evidence="2" type="ORF">GCM10010358_30190</name>
</gene>
<protein>
    <recommendedName>
        <fullName evidence="4">Integral membrane protein</fullName>
    </recommendedName>
</protein>
<organism evidence="2 3">
    <name type="scientific">Streptomyces minutiscleroticus</name>
    <dbReference type="NCBI Taxonomy" id="68238"/>
    <lineage>
        <taxon>Bacteria</taxon>
        <taxon>Bacillati</taxon>
        <taxon>Actinomycetota</taxon>
        <taxon>Actinomycetes</taxon>
        <taxon>Kitasatosporales</taxon>
        <taxon>Streptomycetaceae</taxon>
        <taxon>Streptomyces</taxon>
    </lineage>
</organism>
<evidence type="ECO:0008006" key="4">
    <source>
        <dbReference type="Google" id="ProtNLM"/>
    </source>
</evidence>
<evidence type="ECO:0000256" key="1">
    <source>
        <dbReference type="SAM" id="Phobius"/>
    </source>
</evidence>
<comment type="caution">
    <text evidence="2">The sequence shown here is derived from an EMBL/GenBank/DDBJ whole genome shotgun (WGS) entry which is preliminary data.</text>
</comment>
<dbReference type="EMBL" id="BMVU01000011">
    <property type="protein sequence ID" value="GGX73619.1"/>
    <property type="molecule type" value="Genomic_DNA"/>
</dbReference>